<proteinExistence type="predicted"/>
<organism evidence="1 2">
    <name type="scientific">Candidatus Shapirobacteria bacterium CG09_land_8_20_14_0_10_39_12</name>
    <dbReference type="NCBI Taxonomy" id="1974885"/>
    <lineage>
        <taxon>Bacteria</taxon>
        <taxon>Candidatus Shapironibacteriota</taxon>
    </lineage>
</organism>
<accession>A0A2H0WPM6</accession>
<dbReference type="Gene3D" id="3.40.50.720">
    <property type="entry name" value="NAD(P)-binding Rossmann-like Domain"/>
    <property type="match status" value="1"/>
</dbReference>
<comment type="caution">
    <text evidence="1">The sequence shown here is derived from an EMBL/GenBank/DDBJ whole genome shotgun (WGS) entry which is preliminary data.</text>
</comment>
<dbReference type="SUPFAM" id="SSF51735">
    <property type="entry name" value="NAD(P)-binding Rossmann-fold domains"/>
    <property type="match status" value="1"/>
</dbReference>
<dbReference type="AlphaFoldDB" id="A0A2H0WPM6"/>
<evidence type="ECO:0000313" key="1">
    <source>
        <dbReference type="EMBL" id="PIS14565.1"/>
    </source>
</evidence>
<evidence type="ECO:0008006" key="3">
    <source>
        <dbReference type="Google" id="ProtNLM"/>
    </source>
</evidence>
<reference evidence="2" key="1">
    <citation type="submission" date="2017-09" db="EMBL/GenBank/DDBJ databases">
        <title>Depth-based differentiation of microbial function through sediment-hosted aquifers and enrichment of novel symbionts in the deep terrestrial subsurface.</title>
        <authorList>
            <person name="Probst A.J."/>
            <person name="Ladd B."/>
            <person name="Jarett J.K."/>
            <person name="Geller-Mcgrath D.E."/>
            <person name="Sieber C.M.K."/>
            <person name="Emerson J.B."/>
            <person name="Anantharaman K."/>
            <person name="Thomas B.C."/>
            <person name="Malmstrom R."/>
            <person name="Stieglmeier M."/>
            <person name="Klingl A."/>
            <person name="Woyke T."/>
            <person name="Ryan C.M."/>
            <person name="Banfield J.F."/>
        </authorList>
    </citation>
    <scope>NUCLEOTIDE SEQUENCE [LARGE SCALE GENOMIC DNA]</scope>
</reference>
<evidence type="ECO:0000313" key="2">
    <source>
        <dbReference type="Proteomes" id="UP000230775"/>
    </source>
</evidence>
<dbReference type="Proteomes" id="UP000230775">
    <property type="component" value="Unassembled WGS sequence"/>
</dbReference>
<protein>
    <recommendedName>
        <fullName evidence="3">Pyrroline-5-carboxylate reductase catalytic N-terminal domain-containing protein</fullName>
    </recommendedName>
</protein>
<dbReference type="InterPro" id="IPR036291">
    <property type="entry name" value="NAD(P)-bd_dom_sf"/>
</dbReference>
<name>A0A2H0WPM6_9BACT</name>
<gene>
    <name evidence="1" type="ORF">COT64_01945</name>
</gene>
<dbReference type="EMBL" id="PEZI01000041">
    <property type="protein sequence ID" value="PIS14565.1"/>
    <property type="molecule type" value="Genomic_DNA"/>
</dbReference>
<sequence length="94" mass="10328">MSVVNKKVFILGAGQIGEACALRLMPESPESIVIHCLTKEETNLAIKNIKQAYPKSAVKLYSSWGNALVTKGLLLVDKKDLTTNPKHSKELINH</sequence>
<feature type="non-terminal residue" evidence="1">
    <location>
        <position position="94"/>
    </location>
</feature>